<keyword evidence="3" id="KW-1185">Reference proteome</keyword>
<evidence type="ECO:0000313" key="2">
    <source>
        <dbReference type="EMBL" id="KAK4311108.1"/>
    </source>
</evidence>
<comment type="caution">
    <text evidence="2">The sequence shown here is derived from an EMBL/GenBank/DDBJ whole genome shotgun (WGS) entry which is preliminary data.</text>
</comment>
<evidence type="ECO:0000313" key="3">
    <source>
        <dbReference type="Proteomes" id="UP001292094"/>
    </source>
</evidence>
<gene>
    <name evidence="2" type="ORF">Pmani_017385</name>
</gene>
<sequence length="88" mass="10010">MFTSKVKTPYHQPEQSCCNTQNGPGTHVQDPDFPSPESWGMSKNSKLGWVRIWILLPDAAMLCSDSELLRCGCKKKCRRQCKCIRAHL</sequence>
<accession>A0AAE1PN62</accession>
<dbReference type="EMBL" id="JAWZYT010001555">
    <property type="protein sequence ID" value="KAK4311108.1"/>
    <property type="molecule type" value="Genomic_DNA"/>
</dbReference>
<proteinExistence type="predicted"/>
<feature type="region of interest" description="Disordered" evidence="1">
    <location>
        <begin position="1"/>
        <end position="39"/>
    </location>
</feature>
<dbReference type="AlphaFoldDB" id="A0AAE1PN62"/>
<name>A0AAE1PN62_9EUCA</name>
<reference evidence="2" key="1">
    <citation type="submission" date="2023-11" db="EMBL/GenBank/DDBJ databases">
        <title>Genome assemblies of two species of porcelain crab, Petrolisthes cinctipes and Petrolisthes manimaculis (Anomura: Porcellanidae).</title>
        <authorList>
            <person name="Angst P."/>
        </authorList>
    </citation>
    <scope>NUCLEOTIDE SEQUENCE</scope>
    <source>
        <strain evidence="2">PB745_02</strain>
        <tissue evidence="2">Gill</tissue>
    </source>
</reference>
<dbReference type="Proteomes" id="UP001292094">
    <property type="component" value="Unassembled WGS sequence"/>
</dbReference>
<protein>
    <submittedName>
        <fullName evidence="2">Uncharacterized protein</fullName>
    </submittedName>
</protein>
<evidence type="ECO:0000256" key="1">
    <source>
        <dbReference type="SAM" id="MobiDB-lite"/>
    </source>
</evidence>
<feature type="compositionally biased region" description="Polar residues" evidence="1">
    <location>
        <begin position="13"/>
        <end position="24"/>
    </location>
</feature>
<organism evidence="2 3">
    <name type="scientific">Petrolisthes manimaculis</name>
    <dbReference type="NCBI Taxonomy" id="1843537"/>
    <lineage>
        <taxon>Eukaryota</taxon>
        <taxon>Metazoa</taxon>
        <taxon>Ecdysozoa</taxon>
        <taxon>Arthropoda</taxon>
        <taxon>Crustacea</taxon>
        <taxon>Multicrustacea</taxon>
        <taxon>Malacostraca</taxon>
        <taxon>Eumalacostraca</taxon>
        <taxon>Eucarida</taxon>
        <taxon>Decapoda</taxon>
        <taxon>Pleocyemata</taxon>
        <taxon>Anomura</taxon>
        <taxon>Galatheoidea</taxon>
        <taxon>Porcellanidae</taxon>
        <taxon>Petrolisthes</taxon>
    </lineage>
</organism>